<proteinExistence type="predicted"/>
<name>A0A7C9IYR3_9BURK</name>
<feature type="region of interest" description="Disordered" evidence="1">
    <location>
        <begin position="1"/>
        <end position="81"/>
    </location>
</feature>
<dbReference type="EMBL" id="VYSB01000016">
    <property type="protein sequence ID" value="MYZ53192.1"/>
    <property type="molecule type" value="Genomic_DNA"/>
</dbReference>
<dbReference type="SUPFAM" id="SSF81585">
    <property type="entry name" value="PsbU/PolX domain-like"/>
    <property type="match status" value="1"/>
</dbReference>
<accession>A0A7C9IYR3</accession>
<organism evidence="2 3">
    <name type="scientific">Malikia spinosa</name>
    <dbReference type="NCBI Taxonomy" id="86180"/>
    <lineage>
        <taxon>Bacteria</taxon>
        <taxon>Pseudomonadati</taxon>
        <taxon>Pseudomonadota</taxon>
        <taxon>Betaproteobacteria</taxon>
        <taxon>Burkholderiales</taxon>
        <taxon>Comamonadaceae</taxon>
        <taxon>Malikia</taxon>
    </lineage>
</organism>
<comment type="caution">
    <text evidence="2">The sequence shown here is derived from an EMBL/GenBank/DDBJ whole genome shotgun (WGS) entry which is preliminary data.</text>
</comment>
<evidence type="ECO:0000313" key="2">
    <source>
        <dbReference type="EMBL" id="MYZ53192.1"/>
    </source>
</evidence>
<protein>
    <submittedName>
        <fullName evidence="2">Helix-hairpin-helix domain-containing protein</fullName>
    </submittedName>
</protein>
<dbReference type="AlphaFoldDB" id="A0A7C9IYR3"/>
<dbReference type="Proteomes" id="UP000481947">
    <property type="component" value="Unassembled WGS sequence"/>
</dbReference>
<reference evidence="2 3" key="1">
    <citation type="submission" date="2019-09" db="EMBL/GenBank/DDBJ databases">
        <title>Identification of Malikia spinosa a prominent benzene-, toluene-, and ethylbenzene-degrading bacterium: enrichment, isolation and whole genome sequencing.</title>
        <authorList>
            <person name="Tancsics A."/>
            <person name="Revesz F."/>
            <person name="Kriszt B."/>
        </authorList>
    </citation>
    <scope>NUCLEOTIDE SEQUENCE [LARGE SCALE GENOMIC DNA]</scope>
    <source>
        <strain evidence="2 3">AB6</strain>
    </source>
</reference>
<dbReference type="Pfam" id="PF12836">
    <property type="entry name" value="HHH_3"/>
    <property type="match status" value="1"/>
</dbReference>
<dbReference type="Gene3D" id="1.10.150.320">
    <property type="entry name" value="Photosystem II 12 kDa extrinsic protein"/>
    <property type="match status" value="1"/>
</dbReference>
<evidence type="ECO:0000313" key="3">
    <source>
        <dbReference type="Proteomes" id="UP000481947"/>
    </source>
</evidence>
<evidence type="ECO:0000256" key="1">
    <source>
        <dbReference type="SAM" id="MobiDB-lite"/>
    </source>
</evidence>
<feature type="compositionally biased region" description="Basic residues" evidence="1">
    <location>
        <begin position="1"/>
        <end position="23"/>
    </location>
</feature>
<sequence length="383" mass="42584">MRATRRSRSGSSRHWRATGRWCRKASAAASRRPRPPPGWSRCRPEARRSSTTPSGRAGETRRLTGDNAGLNQTRLMEQDPALPRWQPTCFAGEARLRFETDSVELQAWLSGQPGSRDISDAGSRMMAVQLWADEALLLAEWPLGPLQPDPRRLTPVGGRMPLAQPAGQARRRLALKLVSGQPGSWDRLHDCKRLLLPHRFLQPSLTGSVQVRFAEGELKLAIAGISNPRAAGELSGTLALELWALQRPYDGGPFQGQPLGSLTLGSLGGQQQWSDLGPSWRWPDTVPLAVAQGQLTLMLREWTPAAYVTRDWRRLDWPRQPDDGSAVSVNRSTTARLRSVPGVSDRLARQLVASRPFASLDELLRVRGMNERLHARLRDRLVL</sequence>
<gene>
    <name evidence="2" type="ORF">F5985_13905</name>
</gene>